<accession>A0A432YXE7</accession>
<feature type="compositionally biased region" description="Polar residues" evidence="2">
    <location>
        <begin position="194"/>
        <end position="203"/>
    </location>
</feature>
<reference evidence="3 4" key="1">
    <citation type="journal article" date="2011" name="Front. Microbiol.">
        <title>Genomic signatures of strain selection and enhancement in Bacillus atrophaeus var. globigii, a historical biowarfare simulant.</title>
        <authorList>
            <person name="Gibbons H.S."/>
            <person name="Broomall S.M."/>
            <person name="McNew L.A."/>
            <person name="Daligault H."/>
            <person name="Chapman C."/>
            <person name="Bruce D."/>
            <person name="Karavis M."/>
            <person name="Krepps M."/>
            <person name="McGregor P.A."/>
            <person name="Hong C."/>
            <person name="Park K.H."/>
            <person name="Akmal A."/>
            <person name="Feldman A."/>
            <person name="Lin J.S."/>
            <person name="Chang W.E."/>
            <person name="Higgs B.W."/>
            <person name="Demirev P."/>
            <person name="Lindquist J."/>
            <person name="Liem A."/>
            <person name="Fochler E."/>
            <person name="Read T.D."/>
            <person name="Tapia R."/>
            <person name="Johnson S."/>
            <person name="Bishop-Lilly K.A."/>
            <person name="Detter C."/>
            <person name="Han C."/>
            <person name="Sozhamannan S."/>
            <person name="Rosenzweig C.N."/>
            <person name="Skowronski E.W."/>
        </authorList>
    </citation>
    <scope>NUCLEOTIDE SEQUENCE [LARGE SCALE GENOMIC DNA]</scope>
    <source>
        <strain evidence="3 4">TPS4-2</strain>
    </source>
</reference>
<evidence type="ECO:0000313" key="3">
    <source>
        <dbReference type="EMBL" id="RUO67998.1"/>
    </source>
</evidence>
<gene>
    <name evidence="3" type="ORF">CWI73_03840</name>
</gene>
<proteinExistence type="predicted"/>
<evidence type="ECO:0000256" key="1">
    <source>
        <dbReference type="SAM" id="Coils"/>
    </source>
</evidence>
<protein>
    <submittedName>
        <fullName evidence="3">Uncharacterized protein</fullName>
    </submittedName>
</protein>
<dbReference type="Proteomes" id="UP000288361">
    <property type="component" value="Unassembled WGS sequence"/>
</dbReference>
<evidence type="ECO:0000313" key="4">
    <source>
        <dbReference type="Proteomes" id="UP000288361"/>
    </source>
</evidence>
<feature type="compositionally biased region" description="Basic and acidic residues" evidence="2">
    <location>
        <begin position="216"/>
        <end position="235"/>
    </location>
</feature>
<keyword evidence="1" id="KW-0175">Coiled coil</keyword>
<dbReference type="EMBL" id="PIQA01000001">
    <property type="protein sequence ID" value="RUO67998.1"/>
    <property type="molecule type" value="Genomic_DNA"/>
</dbReference>
<name>A0A432YXE7_9GAMM</name>
<organism evidence="3 4">
    <name type="scientific">Idiomarina piscisalsi</name>
    <dbReference type="NCBI Taxonomy" id="1096243"/>
    <lineage>
        <taxon>Bacteria</taxon>
        <taxon>Pseudomonadati</taxon>
        <taxon>Pseudomonadota</taxon>
        <taxon>Gammaproteobacteria</taxon>
        <taxon>Alteromonadales</taxon>
        <taxon>Idiomarinaceae</taxon>
        <taxon>Idiomarina</taxon>
    </lineage>
</organism>
<dbReference type="RefSeq" id="WP_126751623.1">
    <property type="nucleotide sequence ID" value="NZ_JBHUMT010000016.1"/>
</dbReference>
<sequence>MDIEQIKEFLSSDEAGKALVSELTEDVVKQRVESEVSGLKSKNSELLGKVKDYQDRTETLEQEMNEISKESAVEQGNYKKLLELEQSERKSKTEKLQKKLEEQTQYVQKHVKESGLTEALTEIGVKNPHFLQAAKAMFRDSVEVIQGDDGVMKLAVKDESGQTLDFNSFVKSWADTDAGQNFIDAPANEGGGAKTQQRQNGVSENPYAKDTYNLTEQKRLERENPQLAERLKTEA</sequence>
<dbReference type="AlphaFoldDB" id="A0A432YXE7"/>
<evidence type="ECO:0000256" key="2">
    <source>
        <dbReference type="SAM" id="MobiDB-lite"/>
    </source>
</evidence>
<comment type="caution">
    <text evidence="3">The sequence shown here is derived from an EMBL/GenBank/DDBJ whole genome shotgun (WGS) entry which is preliminary data.</text>
</comment>
<feature type="coiled-coil region" evidence="1">
    <location>
        <begin position="43"/>
        <end position="102"/>
    </location>
</feature>
<feature type="region of interest" description="Disordered" evidence="2">
    <location>
        <begin position="180"/>
        <end position="235"/>
    </location>
</feature>